<dbReference type="InterPro" id="IPR006047">
    <property type="entry name" value="GH13_cat_dom"/>
</dbReference>
<comment type="cofactor">
    <cofactor evidence="3">
        <name>chloride</name>
        <dbReference type="ChEBI" id="CHEBI:17996"/>
    </cofactor>
</comment>
<dbReference type="SMART" id="SM00632">
    <property type="entry name" value="Aamy_C"/>
    <property type="match status" value="1"/>
</dbReference>
<dbReference type="Gene3D" id="3.20.20.80">
    <property type="entry name" value="Glycosidases"/>
    <property type="match status" value="1"/>
</dbReference>
<evidence type="ECO:0000313" key="19">
    <source>
        <dbReference type="EMBL" id="CAG6554684.1"/>
    </source>
</evidence>
<evidence type="ECO:0000256" key="6">
    <source>
        <dbReference type="ARBA" id="ARBA00012595"/>
    </source>
</evidence>
<dbReference type="InterPro" id="IPR031319">
    <property type="entry name" value="A-amylase_C"/>
</dbReference>
<evidence type="ECO:0000256" key="11">
    <source>
        <dbReference type="ARBA" id="ARBA00023157"/>
    </source>
</evidence>
<keyword evidence="10" id="KW-0106">Calcium</keyword>
<keyword evidence="11" id="KW-1015">Disulfide bond</keyword>
<accession>A0A8D8II38</accession>
<dbReference type="EMBL" id="HBUE01251914">
    <property type="protein sequence ID" value="CAG6554684.1"/>
    <property type="molecule type" value="Transcribed_RNA"/>
</dbReference>
<dbReference type="EC" id="3.2.1.1" evidence="6"/>
<dbReference type="PANTHER" id="PTHR43447">
    <property type="entry name" value="ALPHA-AMYLASE"/>
    <property type="match status" value="1"/>
</dbReference>
<comment type="catalytic activity">
    <reaction evidence="1">
        <text>Endohydrolysis of (1-&gt;4)-alpha-D-glucosidic linkages in polysaccharides containing three or more (1-&gt;4)-alpha-linked D-glucose units.</text>
        <dbReference type="EC" id="3.2.1.1"/>
    </reaction>
</comment>
<dbReference type="CDD" id="cd11317">
    <property type="entry name" value="AmyAc_bac_euk_AmyA"/>
    <property type="match status" value="1"/>
</dbReference>
<reference evidence="19" key="1">
    <citation type="submission" date="2021-05" db="EMBL/GenBank/DDBJ databases">
        <authorList>
            <person name="Alioto T."/>
            <person name="Alioto T."/>
            <person name="Gomez Garrido J."/>
        </authorList>
    </citation>
    <scope>NUCLEOTIDE SEQUENCE</scope>
</reference>
<dbReference type="InterPro" id="IPR006048">
    <property type="entry name" value="A-amylase/branching_C"/>
</dbReference>
<dbReference type="Pfam" id="PF02806">
    <property type="entry name" value="Alpha-amylase_C"/>
    <property type="match status" value="1"/>
</dbReference>
<evidence type="ECO:0000256" key="13">
    <source>
        <dbReference type="ARBA" id="ARBA00023277"/>
    </source>
</evidence>
<evidence type="ECO:0000256" key="3">
    <source>
        <dbReference type="ARBA" id="ARBA00001923"/>
    </source>
</evidence>
<evidence type="ECO:0000256" key="1">
    <source>
        <dbReference type="ARBA" id="ARBA00000548"/>
    </source>
</evidence>
<evidence type="ECO:0000259" key="17">
    <source>
        <dbReference type="SMART" id="SM00632"/>
    </source>
</evidence>
<evidence type="ECO:0000256" key="2">
    <source>
        <dbReference type="ARBA" id="ARBA00001913"/>
    </source>
</evidence>
<dbReference type="EMBL" id="HBUE01047499">
    <property type="protein sequence ID" value="CAG6463184.1"/>
    <property type="molecule type" value="Transcribed_RNA"/>
</dbReference>
<comment type="cofactor">
    <cofactor evidence="2">
        <name>Ca(2+)</name>
        <dbReference type="ChEBI" id="CHEBI:29108"/>
    </cofactor>
</comment>
<dbReference type="GO" id="GO:0004556">
    <property type="term" value="F:alpha-amylase activity"/>
    <property type="evidence" value="ECO:0007669"/>
    <property type="project" value="UniProtKB-EC"/>
</dbReference>
<evidence type="ECO:0000256" key="12">
    <source>
        <dbReference type="ARBA" id="ARBA00023214"/>
    </source>
</evidence>
<dbReference type="PRINTS" id="PR00110">
    <property type="entry name" value="ALPHAAMYLASE"/>
</dbReference>
<name>A0A8D8II38_CULPI</name>
<evidence type="ECO:0000256" key="7">
    <source>
        <dbReference type="ARBA" id="ARBA00022723"/>
    </source>
</evidence>
<feature type="domain" description="Glycosyl hydrolase family 13 catalytic" evidence="18">
    <location>
        <begin position="30"/>
        <end position="399"/>
    </location>
</feature>
<feature type="signal peptide" evidence="16">
    <location>
        <begin position="1"/>
        <end position="20"/>
    </location>
</feature>
<evidence type="ECO:0000256" key="10">
    <source>
        <dbReference type="ARBA" id="ARBA00022837"/>
    </source>
</evidence>
<dbReference type="GO" id="GO:0046872">
    <property type="term" value="F:metal ion binding"/>
    <property type="evidence" value="ECO:0007669"/>
    <property type="project" value="UniProtKB-KW"/>
</dbReference>
<evidence type="ECO:0000256" key="16">
    <source>
        <dbReference type="SAM" id="SignalP"/>
    </source>
</evidence>
<evidence type="ECO:0000256" key="4">
    <source>
        <dbReference type="ARBA" id="ARBA00008061"/>
    </source>
</evidence>
<proteinExistence type="inferred from homology"/>
<keyword evidence="12" id="KW-0868">Chloride</keyword>
<keyword evidence="7" id="KW-0479">Metal-binding</keyword>
<evidence type="ECO:0000256" key="15">
    <source>
        <dbReference type="RuleBase" id="RU003615"/>
    </source>
</evidence>
<keyword evidence="13" id="KW-0119">Carbohydrate metabolism</keyword>
<evidence type="ECO:0000256" key="9">
    <source>
        <dbReference type="ARBA" id="ARBA00022801"/>
    </source>
</evidence>
<organism evidence="19">
    <name type="scientific">Culex pipiens</name>
    <name type="common">House mosquito</name>
    <dbReference type="NCBI Taxonomy" id="7175"/>
    <lineage>
        <taxon>Eukaryota</taxon>
        <taxon>Metazoa</taxon>
        <taxon>Ecdysozoa</taxon>
        <taxon>Arthropoda</taxon>
        <taxon>Hexapoda</taxon>
        <taxon>Insecta</taxon>
        <taxon>Pterygota</taxon>
        <taxon>Neoptera</taxon>
        <taxon>Endopterygota</taxon>
        <taxon>Diptera</taxon>
        <taxon>Nematocera</taxon>
        <taxon>Culicoidea</taxon>
        <taxon>Culicidae</taxon>
        <taxon>Culicinae</taxon>
        <taxon>Culicini</taxon>
        <taxon>Culex</taxon>
        <taxon>Culex</taxon>
    </lineage>
</organism>
<evidence type="ECO:0000256" key="14">
    <source>
        <dbReference type="ARBA" id="ARBA00023295"/>
    </source>
</evidence>
<feature type="chain" id="PRO_5033669564" description="alpha-amylase" evidence="16">
    <location>
        <begin position="21"/>
        <end position="499"/>
    </location>
</feature>
<dbReference type="GO" id="GO:0005975">
    <property type="term" value="P:carbohydrate metabolic process"/>
    <property type="evidence" value="ECO:0007669"/>
    <property type="project" value="InterPro"/>
</dbReference>
<sequence>MHRSLLLLVAIFTINAGGQFDPHFAKKEATGIVQLFEWTHVDVEAECLAYLGPNGFGAVQVSPVNEVRIMSNRSWRERYEPISYKISGRSGDESQFRSMVAACNDGGVRVYVEVVLNNMSGGSGTVRGTAGSVAYPEMKDYPATPYSAGDFNDACTIVDPRDAHEVRNCQVDDRPDLNQGLARVRDRMVEFMNKLIAVGVAGFYINSAKNMWPHDLRALYSKLENLSISAGFPKDSRPFIYQDVADFNEGGSRKTEYTYMGMVTEYRFAYDIGEVMYKRKPFHHMLFTGTRLGYLPRERSVVFVDTPTLQRLPEVNETKQIVTFKHRRGYKIALVFMLAHRYGTPRIMSSFGFKTDDEGPPMDARGRIVTVDFDDAGQCTGGWICEHRWQVVKRMMKFRGAVVGQPVINWVDNGQNQIAFCRGKIGFVAFNAEISISMKANLFTCLPAGIYCDLISGGVESGECTGTSVLVDAKGRADIFISSKLEEPIIVLLVSEKIK</sequence>
<dbReference type="AlphaFoldDB" id="A0A8D8II38"/>
<protein>
    <recommendedName>
        <fullName evidence="6">alpha-amylase</fullName>
        <ecNumber evidence="6">3.2.1.1</ecNumber>
    </recommendedName>
</protein>
<evidence type="ECO:0000256" key="5">
    <source>
        <dbReference type="ARBA" id="ARBA00011245"/>
    </source>
</evidence>
<dbReference type="SUPFAM" id="SSF51011">
    <property type="entry name" value="Glycosyl hydrolase domain"/>
    <property type="match status" value="1"/>
</dbReference>
<dbReference type="SMART" id="SM00642">
    <property type="entry name" value="Aamy"/>
    <property type="match status" value="1"/>
</dbReference>
<dbReference type="SUPFAM" id="SSF51445">
    <property type="entry name" value="(Trans)glycosidases"/>
    <property type="match status" value="1"/>
</dbReference>
<evidence type="ECO:0000256" key="8">
    <source>
        <dbReference type="ARBA" id="ARBA00022729"/>
    </source>
</evidence>
<dbReference type="EMBL" id="HBUE01047495">
    <property type="protein sequence ID" value="CAG6463178.1"/>
    <property type="molecule type" value="Transcribed_RNA"/>
</dbReference>
<dbReference type="EMBL" id="HBUE01047498">
    <property type="protein sequence ID" value="CAG6463182.1"/>
    <property type="molecule type" value="Transcribed_RNA"/>
</dbReference>
<keyword evidence="9" id="KW-0378">Hydrolase</keyword>
<dbReference type="InterPro" id="IPR017853">
    <property type="entry name" value="GH"/>
</dbReference>
<feature type="domain" description="Alpha-amylase C-terminal" evidence="17">
    <location>
        <begin position="408"/>
        <end position="497"/>
    </location>
</feature>
<keyword evidence="8 16" id="KW-0732">Signal</keyword>
<keyword evidence="14" id="KW-0326">Glycosidase</keyword>
<comment type="subunit">
    <text evidence="5">Monomer.</text>
</comment>
<evidence type="ECO:0000259" key="18">
    <source>
        <dbReference type="SMART" id="SM00642"/>
    </source>
</evidence>
<dbReference type="EMBL" id="HBUE01146989">
    <property type="protein sequence ID" value="CAG6503427.1"/>
    <property type="molecule type" value="Transcribed_RNA"/>
</dbReference>
<dbReference type="InterPro" id="IPR013780">
    <property type="entry name" value="Glyco_hydro_b"/>
</dbReference>
<comment type="similarity">
    <text evidence="4 15">Belongs to the glycosyl hydrolase 13 family.</text>
</comment>
<dbReference type="InterPro" id="IPR006046">
    <property type="entry name" value="Alpha_amylase"/>
</dbReference>
<dbReference type="Gene3D" id="2.60.40.1180">
    <property type="entry name" value="Golgi alpha-mannosidase II"/>
    <property type="match status" value="1"/>
</dbReference>